<reference evidence="2" key="1">
    <citation type="journal article" date="2008" name="Nat. Genet.">
        <title>The Pristionchus pacificus genome provides a unique perspective on nematode lifestyle and parasitism.</title>
        <authorList>
            <person name="Dieterich C."/>
            <person name="Clifton S.W."/>
            <person name="Schuster L.N."/>
            <person name="Chinwalla A."/>
            <person name="Delehaunty K."/>
            <person name="Dinkelacker I."/>
            <person name="Fulton L."/>
            <person name="Fulton R."/>
            <person name="Godfrey J."/>
            <person name="Minx P."/>
            <person name="Mitreva M."/>
            <person name="Roeseler W."/>
            <person name="Tian H."/>
            <person name="Witte H."/>
            <person name="Yang S.P."/>
            <person name="Wilson R.K."/>
            <person name="Sommer R.J."/>
        </authorList>
    </citation>
    <scope>NUCLEOTIDE SEQUENCE [LARGE SCALE GENOMIC DNA]</scope>
    <source>
        <strain evidence="2">PS312</strain>
    </source>
</reference>
<name>A0A454XL12_PRIPA</name>
<reference evidence="1" key="2">
    <citation type="submission" date="2022-06" db="UniProtKB">
        <authorList>
            <consortium name="EnsemblMetazoa"/>
        </authorList>
    </citation>
    <scope>IDENTIFICATION</scope>
    <source>
        <strain evidence="1">PS312</strain>
    </source>
</reference>
<protein>
    <submittedName>
        <fullName evidence="1">Uncharacterized protein</fullName>
    </submittedName>
</protein>
<accession>A0A8R1Y5C3</accession>
<organism evidence="1 2">
    <name type="scientific">Pristionchus pacificus</name>
    <name type="common">Parasitic nematode worm</name>
    <dbReference type="NCBI Taxonomy" id="54126"/>
    <lineage>
        <taxon>Eukaryota</taxon>
        <taxon>Metazoa</taxon>
        <taxon>Ecdysozoa</taxon>
        <taxon>Nematoda</taxon>
        <taxon>Chromadorea</taxon>
        <taxon>Rhabditida</taxon>
        <taxon>Rhabditina</taxon>
        <taxon>Diplogasteromorpha</taxon>
        <taxon>Diplogasteroidea</taxon>
        <taxon>Neodiplogasteridae</taxon>
        <taxon>Pristionchus</taxon>
    </lineage>
</organism>
<evidence type="ECO:0000313" key="1">
    <source>
        <dbReference type="EnsemblMetazoa" id="PPA05317.1"/>
    </source>
</evidence>
<dbReference type="EnsemblMetazoa" id="PPA05317.1">
    <property type="protein sequence ID" value="PPA05317.1"/>
    <property type="gene ID" value="WBGene00094871"/>
</dbReference>
<gene>
    <name evidence="1" type="primary">WBGene00094871</name>
</gene>
<evidence type="ECO:0000313" key="2">
    <source>
        <dbReference type="Proteomes" id="UP000005239"/>
    </source>
</evidence>
<accession>A0A454XL12</accession>
<proteinExistence type="predicted"/>
<sequence>MWTYVILLLLVSSWVPLDAAPVAHKKHIRSRRAFFDRAAPMDYDSAVYFRNAWEDEQAARYGHHEELKKIRKHRKNRDYFVDYFKFWER</sequence>
<keyword evidence="2" id="KW-1185">Reference proteome</keyword>
<dbReference type="Proteomes" id="UP000005239">
    <property type="component" value="Unassembled WGS sequence"/>
</dbReference>
<dbReference type="AlphaFoldDB" id="A0A454XL12"/>